<keyword evidence="2" id="KW-1185">Reference proteome</keyword>
<evidence type="ECO:0000313" key="2">
    <source>
        <dbReference type="Proteomes" id="UP001157502"/>
    </source>
</evidence>
<proteinExistence type="predicted"/>
<gene>
    <name evidence="1" type="ORF">DPEC_G00305360</name>
</gene>
<dbReference type="EMBL" id="CM055756">
    <property type="protein sequence ID" value="KAJ7989516.1"/>
    <property type="molecule type" value="Genomic_DNA"/>
</dbReference>
<accession>A0ACC2FDU2</accession>
<evidence type="ECO:0000313" key="1">
    <source>
        <dbReference type="EMBL" id="KAJ7989516.1"/>
    </source>
</evidence>
<protein>
    <submittedName>
        <fullName evidence="1">Uncharacterized protein</fullName>
    </submittedName>
</protein>
<dbReference type="Proteomes" id="UP001157502">
    <property type="component" value="Chromosome 29"/>
</dbReference>
<sequence>MFSDTPDQGLATDVQQLDEIGDIKVDPETLSSVVHVVNDGNNPAVASVVVNPICSASPPSPSGPRDQPVEDCLEMKDLMSSLLQDVCEANTMVLQKEGGPSSTPRKGKRRFRENMDGLYSDRMEPERSKWNQDGLYSYRRETKRSKWNQDGPYSYRRETERSNGDQEDIYSYSKYIRRCLENQEGLLSYHRYKETFSENQDVLHSYHRHIKRSLENQVGLLSYHKYKEMFNKNLEVFHANIEHPKRSRKNQEDLRFHLSGSRKRKREDVKTPQTFTYSKRSKD</sequence>
<comment type="caution">
    <text evidence="1">The sequence shown here is derived from an EMBL/GenBank/DDBJ whole genome shotgun (WGS) entry which is preliminary data.</text>
</comment>
<reference evidence="1" key="1">
    <citation type="submission" date="2021-05" db="EMBL/GenBank/DDBJ databases">
        <authorList>
            <person name="Pan Q."/>
            <person name="Jouanno E."/>
            <person name="Zahm M."/>
            <person name="Klopp C."/>
            <person name="Cabau C."/>
            <person name="Louis A."/>
            <person name="Berthelot C."/>
            <person name="Parey E."/>
            <person name="Roest Crollius H."/>
            <person name="Montfort J."/>
            <person name="Robinson-Rechavi M."/>
            <person name="Bouchez O."/>
            <person name="Lampietro C."/>
            <person name="Lopez Roques C."/>
            <person name="Donnadieu C."/>
            <person name="Postlethwait J."/>
            <person name="Bobe J."/>
            <person name="Dillon D."/>
            <person name="Chandos A."/>
            <person name="von Hippel F."/>
            <person name="Guiguen Y."/>
        </authorList>
    </citation>
    <scope>NUCLEOTIDE SEQUENCE</scope>
    <source>
        <strain evidence="1">YG-Jan2019</strain>
    </source>
</reference>
<organism evidence="1 2">
    <name type="scientific">Dallia pectoralis</name>
    <name type="common">Alaska blackfish</name>
    <dbReference type="NCBI Taxonomy" id="75939"/>
    <lineage>
        <taxon>Eukaryota</taxon>
        <taxon>Metazoa</taxon>
        <taxon>Chordata</taxon>
        <taxon>Craniata</taxon>
        <taxon>Vertebrata</taxon>
        <taxon>Euteleostomi</taxon>
        <taxon>Actinopterygii</taxon>
        <taxon>Neopterygii</taxon>
        <taxon>Teleostei</taxon>
        <taxon>Protacanthopterygii</taxon>
        <taxon>Esociformes</taxon>
        <taxon>Umbridae</taxon>
        <taxon>Dallia</taxon>
    </lineage>
</organism>
<name>A0ACC2FDU2_DALPE</name>